<dbReference type="AlphaFoldDB" id="A0A5C3LJ14"/>
<accession>A0A5C3LJ14</accession>
<gene>
    <name evidence="2" type="ORF">BDQ12DRAFT_739529</name>
</gene>
<keyword evidence="3" id="KW-1185">Reference proteome</keyword>
<organism evidence="2 3">
    <name type="scientific">Crucibulum laeve</name>
    <dbReference type="NCBI Taxonomy" id="68775"/>
    <lineage>
        <taxon>Eukaryota</taxon>
        <taxon>Fungi</taxon>
        <taxon>Dikarya</taxon>
        <taxon>Basidiomycota</taxon>
        <taxon>Agaricomycotina</taxon>
        <taxon>Agaricomycetes</taxon>
        <taxon>Agaricomycetidae</taxon>
        <taxon>Agaricales</taxon>
        <taxon>Agaricineae</taxon>
        <taxon>Nidulariaceae</taxon>
        <taxon>Crucibulum</taxon>
    </lineage>
</organism>
<protein>
    <submittedName>
        <fullName evidence="2">Uncharacterized protein</fullName>
    </submittedName>
</protein>
<sequence length="107" mass="11483">MSFGEYNHLRSLPKQVEALFGSITGHSLQDVQAVQKRPSSATTFAIMFGLKSIVVIFAALIAQSAAAPSLEIRTVCPGSNEVCDNPEYRCCGLVPTMQYCLPASAQC</sequence>
<feature type="transmembrane region" description="Helical" evidence="1">
    <location>
        <begin position="44"/>
        <end position="66"/>
    </location>
</feature>
<reference evidence="2 3" key="1">
    <citation type="journal article" date="2019" name="Nat. Ecol. Evol.">
        <title>Megaphylogeny resolves global patterns of mushroom evolution.</title>
        <authorList>
            <person name="Varga T."/>
            <person name="Krizsan K."/>
            <person name="Foldi C."/>
            <person name="Dima B."/>
            <person name="Sanchez-Garcia M."/>
            <person name="Sanchez-Ramirez S."/>
            <person name="Szollosi G.J."/>
            <person name="Szarkandi J.G."/>
            <person name="Papp V."/>
            <person name="Albert L."/>
            <person name="Andreopoulos W."/>
            <person name="Angelini C."/>
            <person name="Antonin V."/>
            <person name="Barry K.W."/>
            <person name="Bougher N.L."/>
            <person name="Buchanan P."/>
            <person name="Buyck B."/>
            <person name="Bense V."/>
            <person name="Catcheside P."/>
            <person name="Chovatia M."/>
            <person name="Cooper J."/>
            <person name="Damon W."/>
            <person name="Desjardin D."/>
            <person name="Finy P."/>
            <person name="Geml J."/>
            <person name="Haridas S."/>
            <person name="Hughes K."/>
            <person name="Justo A."/>
            <person name="Karasinski D."/>
            <person name="Kautmanova I."/>
            <person name="Kiss B."/>
            <person name="Kocsube S."/>
            <person name="Kotiranta H."/>
            <person name="LaButti K.M."/>
            <person name="Lechner B.E."/>
            <person name="Liimatainen K."/>
            <person name="Lipzen A."/>
            <person name="Lukacs Z."/>
            <person name="Mihaltcheva S."/>
            <person name="Morgado L.N."/>
            <person name="Niskanen T."/>
            <person name="Noordeloos M.E."/>
            <person name="Ohm R.A."/>
            <person name="Ortiz-Santana B."/>
            <person name="Ovrebo C."/>
            <person name="Racz N."/>
            <person name="Riley R."/>
            <person name="Savchenko A."/>
            <person name="Shiryaev A."/>
            <person name="Soop K."/>
            <person name="Spirin V."/>
            <person name="Szebenyi C."/>
            <person name="Tomsovsky M."/>
            <person name="Tulloss R.E."/>
            <person name="Uehling J."/>
            <person name="Grigoriev I.V."/>
            <person name="Vagvolgyi C."/>
            <person name="Papp T."/>
            <person name="Martin F.M."/>
            <person name="Miettinen O."/>
            <person name="Hibbett D.S."/>
            <person name="Nagy L.G."/>
        </authorList>
    </citation>
    <scope>NUCLEOTIDE SEQUENCE [LARGE SCALE GENOMIC DNA]</scope>
    <source>
        <strain evidence="2 3">CBS 166.37</strain>
    </source>
</reference>
<evidence type="ECO:0000256" key="1">
    <source>
        <dbReference type="SAM" id="Phobius"/>
    </source>
</evidence>
<dbReference type="OrthoDB" id="3109069at2759"/>
<keyword evidence="1" id="KW-0472">Membrane</keyword>
<keyword evidence="1" id="KW-1133">Transmembrane helix</keyword>
<proteinExistence type="predicted"/>
<name>A0A5C3LJ14_9AGAR</name>
<evidence type="ECO:0000313" key="3">
    <source>
        <dbReference type="Proteomes" id="UP000308652"/>
    </source>
</evidence>
<dbReference type="EMBL" id="ML213682">
    <property type="protein sequence ID" value="TFK32203.1"/>
    <property type="molecule type" value="Genomic_DNA"/>
</dbReference>
<keyword evidence="1" id="KW-0812">Transmembrane</keyword>
<evidence type="ECO:0000313" key="2">
    <source>
        <dbReference type="EMBL" id="TFK32203.1"/>
    </source>
</evidence>
<dbReference type="Proteomes" id="UP000308652">
    <property type="component" value="Unassembled WGS sequence"/>
</dbReference>